<name>A0A1S8BA58_9PEZI</name>
<accession>A0A1S8BA58</accession>
<dbReference type="SUPFAM" id="SSF57701">
    <property type="entry name" value="Zn2/Cys6 DNA-binding domain"/>
    <property type="match status" value="1"/>
</dbReference>
<dbReference type="EMBL" id="MSZU01000102">
    <property type="protein sequence ID" value="OMP84223.1"/>
    <property type="molecule type" value="Genomic_DNA"/>
</dbReference>
<dbReference type="Proteomes" id="UP000190776">
    <property type="component" value="Unassembled WGS sequence"/>
</dbReference>
<dbReference type="InterPro" id="IPR021858">
    <property type="entry name" value="Fun_TF"/>
</dbReference>
<evidence type="ECO:0000256" key="1">
    <source>
        <dbReference type="ARBA" id="ARBA00004123"/>
    </source>
</evidence>
<evidence type="ECO:0000313" key="5">
    <source>
        <dbReference type="EMBL" id="OMP84223.1"/>
    </source>
</evidence>
<feature type="region of interest" description="Disordered" evidence="3">
    <location>
        <begin position="490"/>
        <end position="510"/>
    </location>
</feature>
<dbReference type="PROSITE" id="PS50048">
    <property type="entry name" value="ZN2_CY6_FUNGAL_2"/>
    <property type="match status" value="1"/>
</dbReference>
<evidence type="ECO:0000256" key="3">
    <source>
        <dbReference type="SAM" id="MobiDB-lite"/>
    </source>
</evidence>
<dbReference type="STRING" id="420778.A0A1S8BA58"/>
<dbReference type="Pfam" id="PF00172">
    <property type="entry name" value="Zn_clus"/>
    <property type="match status" value="1"/>
</dbReference>
<feature type="compositionally biased region" description="Basic residues" evidence="3">
    <location>
        <begin position="20"/>
        <end position="31"/>
    </location>
</feature>
<comment type="caution">
    <text evidence="5">The sequence shown here is derived from an EMBL/GenBank/DDBJ whole genome shotgun (WGS) entry which is preliminary data.</text>
</comment>
<dbReference type="PROSITE" id="PS00463">
    <property type="entry name" value="ZN2_CY6_FUNGAL_1"/>
    <property type="match status" value="1"/>
</dbReference>
<feature type="region of interest" description="Disordered" evidence="3">
    <location>
        <begin position="1"/>
        <end position="32"/>
    </location>
</feature>
<dbReference type="CDD" id="cd00067">
    <property type="entry name" value="GAL4"/>
    <property type="match status" value="1"/>
</dbReference>
<dbReference type="InterPro" id="IPR001138">
    <property type="entry name" value="Zn2Cys6_DnaBD"/>
</dbReference>
<sequence length="568" mass="63807">MSGAQGSGDAPVSCSTSQPRPRRRPPPRLRTKTGCLTCRKRRKKCDERQPLCQTCERLELDCSWEDADHQLVDRRFSSHVVARQSPNSLAPPPKQLSGLSPFASTHDQSLFSFFKTKILPSLMRKHVHPAYFDQTPLYSIAYSCPWLMNALLALSSHHLSWLQSKNGDPAVPYYAKAVRDLRKNMSSMSPDDDSLLSTITFLGLYEELRSDNFSHHMLHFNTSSQILKARMGELKQRRDANSIFLRIHAESAMYHLSTRALFAESLPTERDWAQLQQYLSTSPSPGAAEWTESPLLGSIPHLFTLILETTRLSRSVPLNDALMAQAAGYLSEIREANLRLASFLSRIAASHDDEPDPTLELEVHCIPALYLLALEMLLLKITRPQTTRTDTPDIQKRADAAHALFHTPPFRPVLLDETRAGPDPTFPFTESNCWPLLVIGCATTRAEHMKALQAVFLNLWRVRYSGFVRRAIRVVDAAWEAHRACRHAPFDEPADLAPPPPPPSPSSTHPPVVDGLDVLLLHARCGWGGWGCFGGGLRRAVAPESRDAFAVMREWRQQLEARPDRRAS</sequence>
<evidence type="ECO:0000259" key="4">
    <source>
        <dbReference type="PROSITE" id="PS50048"/>
    </source>
</evidence>
<dbReference type="OrthoDB" id="1919336at2759"/>
<dbReference type="PANTHER" id="PTHR37534">
    <property type="entry name" value="TRANSCRIPTIONAL ACTIVATOR PROTEIN UGA3"/>
    <property type="match status" value="1"/>
</dbReference>
<dbReference type="Gene3D" id="4.10.240.10">
    <property type="entry name" value="Zn(2)-C6 fungal-type DNA-binding domain"/>
    <property type="match status" value="1"/>
</dbReference>
<proteinExistence type="predicted"/>
<dbReference type="SMART" id="SM00066">
    <property type="entry name" value="GAL4"/>
    <property type="match status" value="1"/>
</dbReference>
<dbReference type="InterPro" id="IPR036864">
    <property type="entry name" value="Zn2-C6_fun-type_DNA-bd_sf"/>
</dbReference>
<feature type="domain" description="Zn(2)-C6 fungal-type" evidence="4">
    <location>
        <begin position="34"/>
        <end position="64"/>
    </location>
</feature>
<dbReference type="Pfam" id="PF11951">
    <property type="entry name" value="Fungal_trans_2"/>
    <property type="match status" value="1"/>
</dbReference>
<organism evidence="5 6">
    <name type="scientific">Diplodia seriata</name>
    <dbReference type="NCBI Taxonomy" id="420778"/>
    <lineage>
        <taxon>Eukaryota</taxon>
        <taxon>Fungi</taxon>
        <taxon>Dikarya</taxon>
        <taxon>Ascomycota</taxon>
        <taxon>Pezizomycotina</taxon>
        <taxon>Dothideomycetes</taxon>
        <taxon>Dothideomycetes incertae sedis</taxon>
        <taxon>Botryosphaeriales</taxon>
        <taxon>Botryosphaeriaceae</taxon>
        <taxon>Diplodia</taxon>
    </lineage>
</organism>
<evidence type="ECO:0000313" key="6">
    <source>
        <dbReference type="Proteomes" id="UP000190776"/>
    </source>
</evidence>
<dbReference type="PANTHER" id="PTHR37534:SF46">
    <property type="entry name" value="ZN(II)2CYS6 TRANSCRIPTION FACTOR (EUROFUNG)"/>
    <property type="match status" value="1"/>
</dbReference>
<dbReference type="AlphaFoldDB" id="A0A1S8BA58"/>
<protein>
    <submittedName>
        <fullName evidence="5">Transcriptional regulatory protein moc3</fullName>
    </submittedName>
</protein>
<dbReference type="GO" id="GO:0005634">
    <property type="term" value="C:nucleus"/>
    <property type="evidence" value="ECO:0007669"/>
    <property type="project" value="UniProtKB-SubCell"/>
</dbReference>
<comment type="subcellular location">
    <subcellularLocation>
        <location evidence="1">Nucleus</location>
    </subcellularLocation>
</comment>
<reference evidence="5 6" key="1">
    <citation type="submission" date="2017-01" db="EMBL/GenBank/DDBJ databases">
        <title>Draft genome sequence of Diplodia seriata F98.1, a fungal species involved in grapevine trunk diseases.</title>
        <authorList>
            <person name="Robert-Siegwald G."/>
            <person name="Vallet J."/>
            <person name="Abou-Mansour E."/>
            <person name="Xu J."/>
            <person name="Rey P."/>
            <person name="Bertsch C."/>
            <person name="Rego C."/>
            <person name="Larignon P."/>
            <person name="Fontaine F."/>
            <person name="Lebrun M.-H."/>
        </authorList>
    </citation>
    <scope>NUCLEOTIDE SEQUENCE [LARGE SCALE GENOMIC DNA]</scope>
    <source>
        <strain evidence="5 6">F98.1</strain>
    </source>
</reference>
<dbReference type="GO" id="GO:0000981">
    <property type="term" value="F:DNA-binding transcription factor activity, RNA polymerase II-specific"/>
    <property type="evidence" value="ECO:0007669"/>
    <property type="project" value="InterPro"/>
</dbReference>
<dbReference type="GO" id="GO:0008270">
    <property type="term" value="F:zinc ion binding"/>
    <property type="evidence" value="ECO:0007669"/>
    <property type="project" value="InterPro"/>
</dbReference>
<keyword evidence="2" id="KW-0539">Nucleus</keyword>
<evidence type="ECO:0000256" key="2">
    <source>
        <dbReference type="ARBA" id="ARBA00023242"/>
    </source>
</evidence>
<gene>
    <name evidence="5" type="ORF">BK809_0000155</name>
</gene>
<feature type="compositionally biased region" description="Pro residues" evidence="3">
    <location>
        <begin position="496"/>
        <end position="505"/>
    </location>
</feature>